<evidence type="ECO:0000313" key="2">
    <source>
        <dbReference type="EMBL" id="MBD2605060.1"/>
    </source>
</evidence>
<keyword evidence="3" id="KW-1185">Reference proteome</keyword>
<accession>A0ABR8GPT1</accession>
<organism evidence="2 3">
    <name type="scientific">Scytonema hofmannii FACHB-248</name>
    <dbReference type="NCBI Taxonomy" id="1842502"/>
    <lineage>
        <taxon>Bacteria</taxon>
        <taxon>Bacillati</taxon>
        <taxon>Cyanobacteriota</taxon>
        <taxon>Cyanophyceae</taxon>
        <taxon>Nostocales</taxon>
        <taxon>Scytonemataceae</taxon>
        <taxon>Scytonema</taxon>
    </lineage>
</organism>
<dbReference type="InterPro" id="IPR008538">
    <property type="entry name" value="Uma2"/>
</dbReference>
<feature type="domain" description="Putative restriction endonuclease" evidence="1">
    <location>
        <begin position="11"/>
        <end position="45"/>
    </location>
</feature>
<dbReference type="Pfam" id="PF05685">
    <property type="entry name" value="Uma2"/>
    <property type="match status" value="1"/>
</dbReference>
<evidence type="ECO:0000259" key="1">
    <source>
        <dbReference type="Pfam" id="PF05685"/>
    </source>
</evidence>
<protein>
    <submittedName>
        <fullName evidence="2">Uma2 family endonuclease</fullName>
    </submittedName>
</protein>
<dbReference type="GO" id="GO:0004519">
    <property type="term" value="F:endonuclease activity"/>
    <property type="evidence" value="ECO:0007669"/>
    <property type="project" value="UniProtKB-KW"/>
</dbReference>
<gene>
    <name evidence="2" type="ORF">H6G81_11090</name>
</gene>
<dbReference type="Proteomes" id="UP000660380">
    <property type="component" value="Unassembled WGS sequence"/>
</dbReference>
<keyword evidence="2" id="KW-0540">Nuclease</keyword>
<name>A0ABR8GPT1_9CYAN</name>
<dbReference type="Gene3D" id="3.90.1570.10">
    <property type="entry name" value="tt1808, chain A"/>
    <property type="match status" value="1"/>
</dbReference>
<keyword evidence="2" id="KW-0255">Endonuclease</keyword>
<keyword evidence="2" id="KW-0378">Hydrolase</keyword>
<dbReference type="SUPFAM" id="SSF52980">
    <property type="entry name" value="Restriction endonuclease-like"/>
    <property type="match status" value="1"/>
</dbReference>
<dbReference type="InterPro" id="IPR012296">
    <property type="entry name" value="Nuclease_put_TT1808"/>
</dbReference>
<dbReference type="InterPro" id="IPR011335">
    <property type="entry name" value="Restrct_endonuc-II-like"/>
</dbReference>
<comment type="caution">
    <text evidence="2">The sequence shown here is derived from an EMBL/GenBank/DDBJ whole genome shotgun (WGS) entry which is preliminary data.</text>
</comment>
<evidence type="ECO:0000313" key="3">
    <source>
        <dbReference type="Proteomes" id="UP000660380"/>
    </source>
</evidence>
<reference evidence="2 3" key="1">
    <citation type="journal article" date="2020" name="ISME J.">
        <title>Comparative genomics reveals insights into cyanobacterial evolution and habitat adaptation.</title>
        <authorList>
            <person name="Chen M.Y."/>
            <person name="Teng W.K."/>
            <person name="Zhao L."/>
            <person name="Hu C.X."/>
            <person name="Zhou Y.K."/>
            <person name="Han B.P."/>
            <person name="Song L.R."/>
            <person name="Shu W.S."/>
        </authorList>
    </citation>
    <scope>NUCLEOTIDE SEQUENCE [LARGE SCALE GENOMIC DNA]</scope>
    <source>
        <strain evidence="2 3">FACHB-248</strain>
    </source>
</reference>
<proteinExistence type="predicted"/>
<dbReference type="EMBL" id="JACJTA010000018">
    <property type="protein sequence ID" value="MBD2605060.1"/>
    <property type="molecule type" value="Genomic_DNA"/>
</dbReference>
<sequence>MTQTLPLPVTFEEFIEWYPNDGVRYELHNGVIIKMAPPTGDHEKVIVPYLLPT</sequence>